<dbReference type="Gene3D" id="3.90.460.10">
    <property type="entry name" value="Ferredoxin thioredoxin reductase catalytic beta subunit"/>
    <property type="match status" value="1"/>
</dbReference>
<evidence type="ECO:0000313" key="15">
    <source>
        <dbReference type="Proteomes" id="UP000190625"/>
    </source>
</evidence>
<dbReference type="SUPFAM" id="SSF57662">
    <property type="entry name" value="Ferredoxin thioredoxin reductase (FTR), catalytic beta chain"/>
    <property type="match status" value="1"/>
</dbReference>
<keyword evidence="5" id="KW-0004">4Fe-4S</keyword>
<keyword evidence="8" id="KW-0408">Iron</keyword>
<protein>
    <recommendedName>
        <fullName evidence="4">ferredoxin:thioredoxin reductase</fullName>
        <ecNumber evidence="4">1.8.7.2</ecNumber>
    </recommendedName>
    <alternativeName>
        <fullName evidence="12">Ferredoxin-thioredoxin reductase subunit B</fullName>
    </alternativeName>
</protein>
<reference evidence="15" key="1">
    <citation type="submission" date="2017-02" db="EMBL/GenBank/DDBJ databases">
        <authorList>
            <person name="Varghese N."/>
            <person name="Submissions S."/>
        </authorList>
    </citation>
    <scope>NUCLEOTIDE SEQUENCE [LARGE SCALE GENOMIC DNA]</scope>
    <source>
        <strain evidence="15">ATCC BAA-73</strain>
    </source>
</reference>
<dbReference type="PANTHER" id="PTHR35113">
    <property type="entry name" value="FERREDOXIN-THIOREDOXIN REDUCTASE CATALYTIC CHAIN, CHLOROPLASTIC"/>
    <property type="match status" value="1"/>
</dbReference>
<proteinExistence type="inferred from homology"/>
<comment type="catalytic activity">
    <reaction evidence="13">
        <text>[thioredoxin]-disulfide + 2 reduced [2Fe-2S]-[ferredoxin] + 2 H(+) = [thioredoxin]-dithiol + 2 oxidized [2Fe-2S]-[ferredoxin]</text>
        <dbReference type="Rhea" id="RHEA:42336"/>
        <dbReference type="Rhea" id="RHEA-COMP:10000"/>
        <dbReference type="Rhea" id="RHEA-COMP:10001"/>
        <dbReference type="Rhea" id="RHEA-COMP:10698"/>
        <dbReference type="Rhea" id="RHEA-COMP:10700"/>
        <dbReference type="ChEBI" id="CHEBI:15378"/>
        <dbReference type="ChEBI" id="CHEBI:29950"/>
        <dbReference type="ChEBI" id="CHEBI:33737"/>
        <dbReference type="ChEBI" id="CHEBI:33738"/>
        <dbReference type="ChEBI" id="CHEBI:50058"/>
        <dbReference type="EC" id="1.8.7.2"/>
    </reaction>
</comment>
<dbReference type="OrthoDB" id="9782739at2"/>
<evidence type="ECO:0000256" key="13">
    <source>
        <dbReference type="ARBA" id="ARBA00048150"/>
    </source>
</evidence>
<evidence type="ECO:0000256" key="10">
    <source>
        <dbReference type="ARBA" id="ARBA00023157"/>
    </source>
</evidence>
<evidence type="ECO:0000256" key="8">
    <source>
        <dbReference type="ARBA" id="ARBA00023004"/>
    </source>
</evidence>
<comment type="cofactor">
    <cofactor evidence="1">
        <name>[4Fe-4S] cluster</name>
        <dbReference type="ChEBI" id="CHEBI:49883"/>
    </cofactor>
</comment>
<dbReference type="GO" id="GO:0051539">
    <property type="term" value="F:4 iron, 4 sulfur cluster binding"/>
    <property type="evidence" value="ECO:0007669"/>
    <property type="project" value="UniProtKB-KW"/>
</dbReference>
<gene>
    <name evidence="14" type="ORF">SAMN02745118_01116</name>
</gene>
<evidence type="ECO:0000256" key="12">
    <source>
        <dbReference type="ARBA" id="ARBA00030295"/>
    </source>
</evidence>
<evidence type="ECO:0000256" key="9">
    <source>
        <dbReference type="ARBA" id="ARBA00023014"/>
    </source>
</evidence>
<keyword evidence="7" id="KW-0560">Oxidoreductase</keyword>
<comment type="subunit">
    <text evidence="11">Heterodimer of subunit A (variable subunit) and subunit B (catalytic subunit). Heterodimeric FTR forms a complex with ferredoxin and thioredoxin.</text>
</comment>
<dbReference type="RefSeq" id="WP_078809605.1">
    <property type="nucleotide sequence ID" value="NZ_FUWM01000008.1"/>
</dbReference>
<evidence type="ECO:0000256" key="6">
    <source>
        <dbReference type="ARBA" id="ARBA00022723"/>
    </source>
</evidence>
<keyword evidence="10" id="KW-1015">Disulfide bond</keyword>
<dbReference type="GO" id="GO:0046872">
    <property type="term" value="F:metal ion binding"/>
    <property type="evidence" value="ECO:0007669"/>
    <property type="project" value="UniProtKB-KW"/>
</dbReference>
<dbReference type="EMBL" id="FUWM01000008">
    <property type="protein sequence ID" value="SJZ53503.1"/>
    <property type="molecule type" value="Genomic_DNA"/>
</dbReference>
<keyword evidence="6" id="KW-0479">Metal-binding</keyword>
<dbReference type="EC" id="1.8.7.2" evidence="4"/>
<evidence type="ECO:0000256" key="5">
    <source>
        <dbReference type="ARBA" id="ARBA00022485"/>
    </source>
</evidence>
<evidence type="ECO:0000256" key="4">
    <source>
        <dbReference type="ARBA" id="ARBA00012358"/>
    </source>
</evidence>
<comment type="function">
    <text evidence="2">Catalytic subunit of the ferredoxin-thioredoxin reductase (FTR), which catalyzes the two-electron reduction of thioredoxins by the electrons provided by reduced ferredoxin.</text>
</comment>
<accession>A0A1T4LFP4</accession>
<evidence type="ECO:0000256" key="11">
    <source>
        <dbReference type="ARBA" id="ARBA00026011"/>
    </source>
</evidence>
<evidence type="ECO:0000256" key="1">
    <source>
        <dbReference type="ARBA" id="ARBA00001966"/>
    </source>
</evidence>
<sequence length="94" mass="11036">MEDVNKDEVKKARKFVEGYAKKNGYKLNPNEEVLNTVIEGLARNKVEHGYQYCPCRLLTGDKEVDKDKICPCKWHKEEIEEDGQCHCQLFFKNK</sequence>
<dbReference type="InterPro" id="IPR036644">
    <property type="entry name" value="FTR_bsu_sf"/>
</dbReference>
<evidence type="ECO:0000256" key="7">
    <source>
        <dbReference type="ARBA" id="ARBA00023002"/>
    </source>
</evidence>
<keyword evidence="15" id="KW-1185">Reference proteome</keyword>
<dbReference type="InterPro" id="IPR004209">
    <property type="entry name" value="FTR_bsu"/>
</dbReference>
<keyword evidence="9" id="KW-0411">Iron-sulfur</keyword>
<dbReference type="PANTHER" id="PTHR35113:SF1">
    <property type="entry name" value="FERREDOXIN-THIOREDOXIN REDUCTASE CATALYTIC CHAIN, CHLOROPLASTIC"/>
    <property type="match status" value="1"/>
</dbReference>
<dbReference type="Proteomes" id="UP000190625">
    <property type="component" value="Unassembled WGS sequence"/>
</dbReference>
<dbReference type="GO" id="GO:0016730">
    <property type="term" value="F:oxidoreductase activity, acting on iron-sulfur proteins as donors"/>
    <property type="evidence" value="ECO:0007669"/>
    <property type="project" value="InterPro"/>
</dbReference>
<name>A0A1T4LFP4_9FIRM</name>
<evidence type="ECO:0000256" key="2">
    <source>
        <dbReference type="ARBA" id="ARBA00003945"/>
    </source>
</evidence>
<dbReference type="Pfam" id="PF02943">
    <property type="entry name" value="FeThRed_B"/>
    <property type="match status" value="1"/>
</dbReference>
<comment type="similarity">
    <text evidence="3">Belongs to the ferredoxin thioredoxin reductase beta subunit family.</text>
</comment>
<evidence type="ECO:0000313" key="14">
    <source>
        <dbReference type="EMBL" id="SJZ53503.1"/>
    </source>
</evidence>
<evidence type="ECO:0000256" key="3">
    <source>
        <dbReference type="ARBA" id="ARBA00007941"/>
    </source>
</evidence>
<dbReference type="STRING" id="142842.SAMN02745118_01116"/>
<dbReference type="AlphaFoldDB" id="A0A1T4LFP4"/>
<organism evidence="14 15">
    <name type="scientific">Selenihalanaerobacter shriftii</name>
    <dbReference type="NCBI Taxonomy" id="142842"/>
    <lineage>
        <taxon>Bacteria</taxon>
        <taxon>Bacillati</taxon>
        <taxon>Bacillota</taxon>
        <taxon>Clostridia</taxon>
        <taxon>Halanaerobiales</taxon>
        <taxon>Halobacteroidaceae</taxon>
        <taxon>Selenihalanaerobacter</taxon>
    </lineage>
</organism>